<feature type="transmembrane region" description="Helical" evidence="7">
    <location>
        <begin position="211"/>
        <end position="230"/>
    </location>
</feature>
<feature type="transmembrane region" description="Helical" evidence="7">
    <location>
        <begin position="562"/>
        <end position="580"/>
    </location>
</feature>
<comment type="similarity">
    <text evidence="2">Belongs to the ADIPOR family.</text>
</comment>
<feature type="binding site" evidence="6">
    <location>
        <position position="97"/>
    </location>
    <ligand>
        <name>Zn(2+)</name>
        <dbReference type="ChEBI" id="CHEBI:29105"/>
    </ligand>
</feature>
<name>A0A8J9ZQF7_BRALA</name>
<dbReference type="GO" id="GO:0003707">
    <property type="term" value="F:nuclear steroid receptor activity"/>
    <property type="evidence" value="ECO:0007669"/>
    <property type="project" value="TreeGrafter"/>
</dbReference>
<keyword evidence="4 7" id="KW-1133">Transmembrane helix</keyword>
<dbReference type="GO" id="GO:0005886">
    <property type="term" value="C:plasma membrane"/>
    <property type="evidence" value="ECO:0007669"/>
    <property type="project" value="TreeGrafter"/>
</dbReference>
<feature type="transmembrane region" description="Helical" evidence="7">
    <location>
        <begin position="383"/>
        <end position="410"/>
    </location>
</feature>
<feature type="transmembrane region" description="Helical" evidence="7">
    <location>
        <begin position="496"/>
        <end position="515"/>
    </location>
</feature>
<sequence length="663" mass="75621">MERFLTVDEVQDAHKEPFVLTGYRPPHRPWRYYLMSIFSLHNETLNVWTHLIPCIYVLYMLNTYCDEVDYTDGVSGKLFLFYGISAFAIHFLSACAHLLCSRSVASHRIAFIFDYMGIAFYTFSASLSSGYFSSKPSFAYAVRPWFPWVALLFNCLYMVASAHSHVRYSRGDPKRALIQVCSFGSMYLSGMLPIIHRILSDAYNGSVDDVTWMHVRHILFLVIGGFFHASEVPQRFLPGMCDVIGHGHQIFHVFTAAMALTQMQAIFADLQNRGHLDLVLLQSNHSFNNGSKNHSRKPLLQQLVHPCCHAASVEGYSDHSCMLFCSCSLATGSLAGRPFLPEAPFTKGLTTMERFLTVDEVPDAHKEPFVLTGYRPPHRPWRYYLMSIFSLHNETLNVWTHLVTCIYVLYMLNTYCDEVDYTDGVSGKLFIFYGIRNFTLHFLSSCAHLLCSRSVAASHIAFSFDYMGIAYYLFNGSLSQCYISSEPSFAYAVHPWYPWMAILFSCLYLVASAHSHVRYRMGDPKRALIQVCSFSTTYLLGTLPLIHRILSDVYNESVDDVTWMHVRHILLLVISGFFYASETPQRYFPGMCDVIGHGHQIFHVVGSASLLTQMQAIFADLQNRRHLDLVRPTELSITTYYVVLLVTYGLIAFVFVRKALSIK</sequence>
<evidence type="ECO:0000313" key="8">
    <source>
        <dbReference type="EMBL" id="CAH1259018.1"/>
    </source>
</evidence>
<dbReference type="PANTHER" id="PTHR20855:SF92">
    <property type="entry name" value="PROGESTIN AND ADIPOQ RECEPTOR FAMILY MEMBER 3-LIKE"/>
    <property type="match status" value="1"/>
</dbReference>
<dbReference type="InterPro" id="IPR004254">
    <property type="entry name" value="AdipoR/HlyIII-related"/>
</dbReference>
<evidence type="ECO:0000256" key="3">
    <source>
        <dbReference type="ARBA" id="ARBA00022692"/>
    </source>
</evidence>
<keyword evidence="5 7" id="KW-0472">Membrane</keyword>
<dbReference type="GO" id="GO:0005496">
    <property type="term" value="F:steroid binding"/>
    <property type="evidence" value="ECO:0007669"/>
    <property type="project" value="TreeGrafter"/>
</dbReference>
<dbReference type="AlphaFoldDB" id="A0A8J9ZQF7"/>
<feature type="transmembrane region" description="Helical" evidence="7">
    <location>
        <begin position="430"/>
        <end position="450"/>
    </location>
</feature>
<dbReference type="EMBL" id="OV696688">
    <property type="protein sequence ID" value="CAH1259018.1"/>
    <property type="molecule type" value="Genomic_DNA"/>
</dbReference>
<comment type="subcellular location">
    <subcellularLocation>
        <location evidence="1">Membrane</location>
        <topology evidence="1">Multi-pass membrane protein</topology>
    </subcellularLocation>
</comment>
<keyword evidence="9" id="KW-1185">Reference proteome</keyword>
<dbReference type="Proteomes" id="UP000838412">
    <property type="component" value="Chromosome 3"/>
</dbReference>
<reference evidence="8" key="1">
    <citation type="submission" date="2022-01" db="EMBL/GenBank/DDBJ databases">
        <authorList>
            <person name="Braso-Vives M."/>
        </authorList>
    </citation>
    <scope>NUCLEOTIDE SEQUENCE</scope>
</reference>
<feature type="transmembrane region" description="Helical" evidence="7">
    <location>
        <begin position="638"/>
        <end position="656"/>
    </location>
</feature>
<dbReference type="GO" id="GO:0046872">
    <property type="term" value="F:metal ion binding"/>
    <property type="evidence" value="ECO:0007669"/>
    <property type="project" value="UniProtKB-KW"/>
</dbReference>
<feature type="transmembrane region" description="Helical" evidence="7">
    <location>
        <begin position="145"/>
        <end position="164"/>
    </location>
</feature>
<gene>
    <name evidence="8" type="primary">PAQR8</name>
    <name evidence="8" type="ORF">BLAG_LOCUS16414</name>
</gene>
<keyword evidence="6" id="KW-0479">Metal-binding</keyword>
<organism evidence="8 9">
    <name type="scientific">Branchiostoma lanceolatum</name>
    <name type="common">Common lancelet</name>
    <name type="synonym">Amphioxus lanceolatum</name>
    <dbReference type="NCBI Taxonomy" id="7740"/>
    <lineage>
        <taxon>Eukaryota</taxon>
        <taxon>Metazoa</taxon>
        <taxon>Chordata</taxon>
        <taxon>Cephalochordata</taxon>
        <taxon>Leptocardii</taxon>
        <taxon>Amphioxiformes</taxon>
        <taxon>Branchiostomatidae</taxon>
        <taxon>Branchiostoma</taxon>
    </lineage>
</organism>
<feature type="transmembrane region" description="Helical" evidence="7">
    <location>
        <begin position="601"/>
        <end position="618"/>
    </location>
</feature>
<feature type="transmembrane region" description="Helical" evidence="7">
    <location>
        <begin position="79"/>
        <end position="100"/>
    </location>
</feature>
<evidence type="ECO:0000256" key="4">
    <source>
        <dbReference type="ARBA" id="ARBA00022989"/>
    </source>
</evidence>
<evidence type="ECO:0000256" key="2">
    <source>
        <dbReference type="ARBA" id="ARBA00007018"/>
    </source>
</evidence>
<accession>A0A8J9ZQF7</accession>
<keyword evidence="3 7" id="KW-0812">Transmembrane</keyword>
<feature type="binding site" evidence="6">
    <location>
        <position position="252"/>
    </location>
    <ligand>
        <name>Zn(2+)</name>
        <dbReference type="ChEBI" id="CHEBI:29105"/>
    </ligand>
</feature>
<dbReference type="Pfam" id="PF03006">
    <property type="entry name" value="HlyIII"/>
    <property type="match status" value="2"/>
</dbReference>
<dbReference type="OrthoDB" id="529367at2759"/>
<proteinExistence type="inferred from homology"/>
<evidence type="ECO:0000256" key="5">
    <source>
        <dbReference type="ARBA" id="ARBA00023136"/>
    </source>
</evidence>
<feature type="transmembrane region" description="Helical" evidence="7">
    <location>
        <begin position="112"/>
        <end position="133"/>
    </location>
</feature>
<dbReference type="PANTHER" id="PTHR20855">
    <property type="entry name" value="ADIPOR/PROGESTIN RECEPTOR-RELATED"/>
    <property type="match status" value="1"/>
</dbReference>
<protein>
    <submittedName>
        <fullName evidence="8">PAQR8 protein</fullName>
    </submittedName>
</protein>
<feature type="transmembrane region" description="Helical" evidence="7">
    <location>
        <begin position="176"/>
        <end position="199"/>
    </location>
</feature>
<feature type="transmembrane region" description="Helical" evidence="7">
    <location>
        <begin position="527"/>
        <end position="550"/>
    </location>
</feature>
<evidence type="ECO:0000313" key="9">
    <source>
        <dbReference type="Proteomes" id="UP000838412"/>
    </source>
</evidence>
<feature type="transmembrane region" description="Helical" evidence="7">
    <location>
        <begin position="457"/>
        <end position="474"/>
    </location>
</feature>
<keyword evidence="6" id="KW-0862">Zinc</keyword>
<feature type="binding site" evidence="6">
    <location>
        <position position="248"/>
    </location>
    <ligand>
        <name>Zn(2+)</name>
        <dbReference type="ChEBI" id="CHEBI:29105"/>
    </ligand>
</feature>
<feature type="transmembrane region" description="Helical" evidence="7">
    <location>
        <begin position="32"/>
        <end position="59"/>
    </location>
</feature>
<evidence type="ECO:0000256" key="7">
    <source>
        <dbReference type="SAM" id="Phobius"/>
    </source>
</evidence>
<evidence type="ECO:0000256" key="1">
    <source>
        <dbReference type="ARBA" id="ARBA00004141"/>
    </source>
</evidence>
<evidence type="ECO:0000256" key="6">
    <source>
        <dbReference type="PIRSR" id="PIRSR604254-1"/>
    </source>
</evidence>